<dbReference type="PANTHER" id="PTHR43618">
    <property type="entry name" value="7-ALPHA-HYDROXYSTEROID DEHYDROGENASE"/>
    <property type="match status" value="1"/>
</dbReference>
<keyword evidence="3" id="KW-0560">Oxidoreductase</keyword>
<sequence>MDTSNLFSLKGRTALITGGSRGIGRMIAEGYLAQGARVYISARKAEACDQTAKELSALGHCISLPADVSTMEGVQALVAAYAKHEDSLDILVNNAGAAWGAPYEEFPESGWDKVVDLNMKSPFFLTQALTPMLKKAATDHLAKVIHIASIDGISVNPWETYSYAASKAGLIHLTKRMALHLAPQRIVVSAIAPGPFASSMNKEARDHAEEVADRVPLRRVGTPEDMAGAAIYLASRAGDYVVGSTLVVDGGCAWGR</sequence>
<accession>A0A370F6K0</accession>
<evidence type="ECO:0000313" key="5">
    <source>
        <dbReference type="Proteomes" id="UP000255265"/>
    </source>
</evidence>
<reference evidence="4 5" key="1">
    <citation type="submission" date="2018-07" db="EMBL/GenBank/DDBJ databases">
        <title>Genomic Encyclopedia of Type Strains, Phase IV (KMG-IV): sequencing the most valuable type-strain genomes for metagenomic binning, comparative biology and taxonomic classification.</title>
        <authorList>
            <person name="Goeker M."/>
        </authorList>
    </citation>
    <scope>NUCLEOTIDE SEQUENCE [LARGE SCALE GENOMIC DNA]</scope>
    <source>
        <strain evidence="4 5">DSM 21352</strain>
    </source>
</reference>
<proteinExistence type="inferred from homology"/>
<keyword evidence="2" id="KW-0521">NADP</keyword>
<dbReference type="OrthoDB" id="9803333at2"/>
<dbReference type="FunFam" id="3.40.50.720:FF:000084">
    <property type="entry name" value="Short-chain dehydrogenase reductase"/>
    <property type="match status" value="1"/>
</dbReference>
<dbReference type="Proteomes" id="UP000255265">
    <property type="component" value="Unassembled WGS sequence"/>
</dbReference>
<keyword evidence="5" id="KW-1185">Reference proteome</keyword>
<dbReference type="EMBL" id="QQAV01000014">
    <property type="protein sequence ID" value="RDI18643.1"/>
    <property type="molecule type" value="Genomic_DNA"/>
</dbReference>
<dbReference type="Gene3D" id="3.40.50.720">
    <property type="entry name" value="NAD(P)-binding Rossmann-like Domain"/>
    <property type="match status" value="1"/>
</dbReference>
<dbReference type="RefSeq" id="WP_114804655.1">
    <property type="nucleotide sequence ID" value="NZ_QQAV01000014.1"/>
</dbReference>
<dbReference type="GO" id="GO:0005829">
    <property type="term" value="C:cytosol"/>
    <property type="evidence" value="ECO:0007669"/>
    <property type="project" value="TreeGrafter"/>
</dbReference>
<comment type="similarity">
    <text evidence="1">Belongs to the short-chain dehydrogenases/reductases (SDR) family.</text>
</comment>
<comment type="caution">
    <text evidence="4">The sequence shown here is derived from an EMBL/GenBank/DDBJ whole genome shotgun (WGS) entry which is preliminary data.</text>
</comment>
<evidence type="ECO:0000256" key="1">
    <source>
        <dbReference type="ARBA" id="ARBA00006484"/>
    </source>
</evidence>
<gene>
    <name evidence="4" type="ORF">DFR41_11491</name>
</gene>
<dbReference type="PRINTS" id="PR00080">
    <property type="entry name" value="SDRFAMILY"/>
</dbReference>
<dbReference type="PANTHER" id="PTHR43618:SF8">
    <property type="entry name" value="7ALPHA-HYDROXYSTEROID DEHYDROGENASE"/>
    <property type="match status" value="1"/>
</dbReference>
<dbReference type="PRINTS" id="PR00081">
    <property type="entry name" value="GDHRDH"/>
</dbReference>
<evidence type="ECO:0000313" key="4">
    <source>
        <dbReference type="EMBL" id="RDI18643.1"/>
    </source>
</evidence>
<dbReference type="InterPro" id="IPR036291">
    <property type="entry name" value="NAD(P)-bd_dom_sf"/>
</dbReference>
<organism evidence="4 5">
    <name type="scientific">Pseudacidovorax intermedius</name>
    <dbReference type="NCBI Taxonomy" id="433924"/>
    <lineage>
        <taxon>Bacteria</taxon>
        <taxon>Pseudomonadati</taxon>
        <taxon>Pseudomonadota</taxon>
        <taxon>Betaproteobacteria</taxon>
        <taxon>Burkholderiales</taxon>
        <taxon>Comamonadaceae</taxon>
        <taxon>Pseudacidovorax</taxon>
    </lineage>
</organism>
<dbReference type="InterPro" id="IPR002347">
    <property type="entry name" value="SDR_fam"/>
</dbReference>
<dbReference type="Pfam" id="PF13561">
    <property type="entry name" value="adh_short_C2"/>
    <property type="match status" value="1"/>
</dbReference>
<evidence type="ECO:0000256" key="3">
    <source>
        <dbReference type="ARBA" id="ARBA00023002"/>
    </source>
</evidence>
<protein>
    <submittedName>
        <fullName evidence="4">NAD(P)-dependent dehydrogenase (Short-subunit alcohol dehydrogenase family)</fullName>
    </submittedName>
</protein>
<dbReference type="GO" id="GO:0008709">
    <property type="term" value="F:cholate 7-alpha-dehydrogenase (NAD+) activity"/>
    <property type="evidence" value="ECO:0007669"/>
    <property type="project" value="TreeGrafter"/>
</dbReference>
<evidence type="ECO:0000256" key="2">
    <source>
        <dbReference type="ARBA" id="ARBA00022857"/>
    </source>
</evidence>
<dbReference type="STRING" id="433924.NS331_17390"/>
<dbReference type="AlphaFoldDB" id="A0A370F6K0"/>
<name>A0A370F6K0_9BURK</name>
<dbReference type="SUPFAM" id="SSF51735">
    <property type="entry name" value="NAD(P)-binding Rossmann-fold domains"/>
    <property type="match status" value="1"/>
</dbReference>
<dbReference type="InterPro" id="IPR052178">
    <property type="entry name" value="Sec_Metab_Biosynth_SDR"/>
</dbReference>